<dbReference type="EMBL" id="JACRWH010000035">
    <property type="protein sequence ID" value="MBC6012732.1"/>
    <property type="molecule type" value="Genomic_DNA"/>
</dbReference>
<evidence type="ECO:0008006" key="3">
    <source>
        <dbReference type="Google" id="ProtNLM"/>
    </source>
</evidence>
<sequence>MNNNDIRMMARNQDVRLWQIADKLNMQDSNFSKMLRKELPSEKKEHIYKIINEIAKERECNTTKY</sequence>
<organism evidence="1 2">
    <name type="scientific">Holdemanella hominis</name>
    <dbReference type="NCBI Taxonomy" id="2764327"/>
    <lineage>
        <taxon>Bacteria</taxon>
        <taxon>Bacillati</taxon>
        <taxon>Bacillota</taxon>
        <taxon>Erysipelotrichia</taxon>
        <taxon>Erysipelotrichales</taxon>
        <taxon>Erysipelotrichaceae</taxon>
        <taxon>Holdemanella</taxon>
    </lineage>
</organism>
<gene>
    <name evidence="1" type="ORF">H8911_08280</name>
</gene>
<name>A0ABR7KK10_9FIRM</name>
<dbReference type="Proteomes" id="UP000649075">
    <property type="component" value="Unassembled WGS sequence"/>
</dbReference>
<comment type="caution">
    <text evidence="1">The sequence shown here is derived from an EMBL/GenBank/DDBJ whole genome shotgun (WGS) entry which is preliminary data.</text>
</comment>
<keyword evidence="2" id="KW-1185">Reference proteome</keyword>
<protein>
    <recommendedName>
        <fullName evidence="3">XRE family transcriptional regulator</fullName>
    </recommendedName>
</protein>
<dbReference type="RefSeq" id="WP_186999321.1">
    <property type="nucleotide sequence ID" value="NZ_JACRWH010000035.1"/>
</dbReference>
<evidence type="ECO:0000313" key="2">
    <source>
        <dbReference type="Proteomes" id="UP000649075"/>
    </source>
</evidence>
<proteinExistence type="predicted"/>
<reference evidence="1 2" key="1">
    <citation type="submission" date="2020-08" db="EMBL/GenBank/DDBJ databases">
        <authorList>
            <person name="Liu C."/>
            <person name="Sun Q."/>
        </authorList>
    </citation>
    <scope>NUCLEOTIDE SEQUENCE [LARGE SCALE GENOMIC DNA]</scope>
    <source>
        <strain evidence="1 2">L34</strain>
    </source>
</reference>
<accession>A0ABR7KK10</accession>
<evidence type="ECO:0000313" key="1">
    <source>
        <dbReference type="EMBL" id="MBC6012732.1"/>
    </source>
</evidence>